<accession>A0ABY3SHH9</accession>
<evidence type="ECO:0000313" key="8">
    <source>
        <dbReference type="Proteomes" id="UP001649230"/>
    </source>
</evidence>
<evidence type="ECO:0000256" key="3">
    <source>
        <dbReference type="ARBA" id="ARBA00022989"/>
    </source>
</evidence>
<sequence>MNGSTDKELMIVTPEQVQLQFQTAGLGSRALAHLVDGFILTVVNFLLVLFTVGVGRLLQGSWSFDMGDYVLALIIIFFLLLNLGYLIGTEAFMGGQTPGKRIIGVRVLQNNGQSATVLSIVIRNLFRLLDMLPSGYFLGAVTILLSSRDKRIGDMVAGTMVVMETRKERLKRRKRIDRAIAKRSGSIPHVLLDDIQKRAVTSEDWSLLHAWAERLPNLHEAKLQELSAPIAAHFAHKLGLDHEQYPDKAAYVIAVYQELREDWEV</sequence>
<dbReference type="Proteomes" id="UP001649230">
    <property type="component" value="Chromosome"/>
</dbReference>
<dbReference type="EMBL" id="CP090978">
    <property type="protein sequence ID" value="UJF32575.1"/>
    <property type="molecule type" value="Genomic_DNA"/>
</dbReference>
<gene>
    <name evidence="7" type="ORF">L0M14_23460</name>
</gene>
<dbReference type="PANTHER" id="PTHR38480:SF1">
    <property type="entry name" value="SLR0254 PROTEIN"/>
    <property type="match status" value="1"/>
</dbReference>
<evidence type="ECO:0000256" key="5">
    <source>
        <dbReference type="SAM" id="Phobius"/>
    </source>
</evidence>
<name>A0ABY3SHH9_9BACL</name>
<evidence type="ECO:0000313" key="7">
    <source>
        <dbReference type="EMBL" id="UJF32575.1"/>
    </source>
</evidence>
<evidence type="ECO:0000256" key="1">
    <source>
        <dbReference type="ARBA" id="ARBA00004141"/>
    </source>
</evidence>
<feature type="transmembrane region" description="Helical" evidence="5">
    <location>
        <begin position="38"/>
        <end position="58"/>
    </location>
</feature>
<comment type="subcellular location">
    <subcellularLocation>
        <location evidence="1">Membrane</location>
        <topology evidence="1">Multi-pass membrane protein</topology>
    </subcellularLocation>
</comment>
<evidence type="ECO:0000256" key="2">
    <source>
        <dbReference type="ARBA" id="ARBA00022692"/>
    </source>
</evidence>
<keyword evidence="4 5" id="KW-0472">Membrane</keyword>
<reference evidence="7 8" key="1">
    <citation type="journal article" date="2024" name="Int. J. Syst. Evol. Microbiol.">
        <title>Paenibacillus hexagrammi sp. nov., a novel bacterium isolated from the gut content of Hexagrammos agrammus.</title>
        <authorList>
            <person name="Jung H.K."/>
            <person name="Kim D.G."/>
            <person name="Zin H."/>
            <person name="Park J."/>
            <person name="Jung H."/>
            <person name="Kim Y.O."/>
            <person name="Kong H.J."/>
            <person name="Kim J.W."/>
            <person name="Kim Y.S."/>
        </authorList>
    </citation>
    <scope>NUCLEOTIDE SEQUENCE [LARGE SCALE GENOMIC DNA]</scope>
    <source>
        <strain evidence="7 8">YPD9-1</strain>
    </source>
</reference>
<feature type="transmembrane region" description="Helical" evidence="5">
    <location>
        <begin position="70"/>
        <end position="88"/>
    </location>
</feature>
<evidence type="ECO:0000256" key="4">
    <source>
        <dbReference type="ARBA" id="ARBA00023136"/>
    </source>
</evidence>
<organism evidence="7 8">
    <name type="scientific">Paenibacillus hexagrammi</name>
    <dbReference type="NCBI Taxonomy" id="2908839"/>
    <lineage>
        <taxon>Bacteria</taxon>
        <taxon>Bacillati</taxon>
        <taxon>Bacillota</taxon>
        <taxon>Bacilli</taxon>
        <taxon>Bacillales</taxon>
        <taxon>Paenibacillaceae</taxon>
        <taxon>Paenibacillus</taxon>
    </lineage>
</organism>
<dbReference type="RefSeq" id="WP_235118923.1">
    <property type="nucleotide sequence ID" value="NZ_CP090978.1"/>
</dbReference>
<proteinExistence type="predicted"/>
<dbReference type="Pfam" id="PF06271">
    <property type="entry name" value="RDD"/>
    <property type="match status" value="1"/>
</dbReference>
<dbReference type="PANTHER" id="PTHR38480">
    <property type="entry name" value="SLR0254 PROTEIN"/>
    <property type="match status" value="1"/>
</dbReference>
<protein>
    <submittedName>
        <fullName evidence="7">RDD family protein</fullName>
    </submittedName>
</protein>
<feature type="domain" description="RDD" evidence="6">
    <location>
        <begin position="23"/>
        <end position="158"/>
    </location>
</feature>
<keyword evidence="8" id="KW-1185">Reference proteome</keyword>
<dbReference type="InterPro" id="IPR010432">
    <property type="entry name" value="RDD"/>
</dbReference>
<keyword evidence="2 5" id="KW-0812">Transmembrane</keyword>
<evidence type="ECO:0000259" key="6">
    <source>
        <dbReference type="Pfam" id="PF06271"/>
    </source>
</evidence>
<keyword evidence="3 5" id="KW-1133">Transmembrane helix</keyword>